<dbReference type="GO" id="GO:0004633">
    <property type="term" value="F:phosphopantothenoylcysteine decarboxylase activity"/>
    <property type="evidence" value="ECO:0007669"/>
    <property type="project" value="UniProtKB-UniRule"/>
</dbReference>
<reference evidence="7 8" key="1">
    <citation type="submission" date="2018-08" db="EMBL/GenBank/DDBJ databases">
        <title>A genome reference for cultivated species of the human gut microbiota.</title>
        <authorList>
            <person name="Zou Y."/>
            <person name="Xue W."/>
            <person name="Luo G."/>
        </authorList>
    </citation>
    <scope>NUCLEOTIDE SEQUENCE [LARGE SCALE GENOMIC DNA]</scope>
    <source>
        <strain evidence="7 8">AF42-9</strain>
    </source>
</reference>
<keyword evidence="8" id="KW-1185">Reference proteome</keyword>
<evidence type="ECO:0000256" key="3">
    <source>
        <dbReference type="HAMAP-Rule" id="MF_02225"/>
    </source>
</evidence>
<comment type="cofactor">
    <cofactor evidence="3">
        <name>FMN</name>
        <dbReference type="ChEBI" id="CHEBI:58210"/>
    </cofactor>
    <text evidence="3">Binds 1 FMN per subunit.</text>
</comment>
<comment type="cofactor">
    <cofactor evidence="3">
        <name>Mg(2+)</name>
        <dbReference type="ChEBI" id="CHEBI:18420"/>
    </cofactor>
</comment>
<evidence type="ECO:0000256" key="1">
    <source>
        <dbReference type="ARBA" id="ARBA00022793"/>
    </source>
</evidence>
<dbReference type="EC" id="6.3.2.5" evidence="3"/>
<dbReference type="SUPFAM" id="SSF102645">
    <property type="entry name" value="CoaB-like"/>
    <property type="match status" value="1"/>
</dbReference>
<evidence type="ECO:0000259" key="5">
    <source>
        <dbReference type="Pfam" id="PF02441"/>
    </source>
</evidence>
<feature type="binding site" evidence="3">
    <location>
        <position position="291"/>
    </location>
    <ligand>
        <name>CTP</name>
        <dbReference type="ChEBI" id="CHEBI:37563"/>
    </ligand>
</feature>
<dbReference type="GO" id="GO:0015941">
    <property type="term" value="P:pantothenate catabolic process"/>
    <property type="evidence" value="ECO:0007669"/>
    <property type="project" value="InterPro"/>
</dbReference>
<dbReference type="InterPro" id="IPR003382">
    <property type="entry name" value="Flavoprotein"/>
</dbReference>
<comment type="function">
    <text evidence="3">Catalyzes two sequential steps in the biosynthesis of coenzyme A. In the first step cysteine is conjugated to 4'-phosphopantothenate to form 4-phosphopantothenoylcysteine. In the second step the latter compound is decarboxylated to form 4'-phosphopantotheine.</text>
</comment>
<comment type="caution">
    <text evidence="7">The sequence shown here is derived from an EMBL/GenBank/DDBJ whole genome shotgun (WGS) entry which is preliminary data.</text>
</comment>
<proteinExistence type="inferred from homology"/>
<gene>
    <name evidence="3 7" type="primary">coaBC</name>
    <name evidence="7" type="ORF">DW060_05980</name>
</gene>
<feature type="binding site" evidence="3">
    <location>
        <position position="344"/>
    </location>
    <ligand>
        <name>CTP</name>
        <dbReference type="ChEBI" id="CHEBI:37563"/>
    </ligand>
</feature>
<evidence type="ECO:0000259" key="6">
    <source>
        <dbReference type="Pfam" id="PF04127"/>
    </source>
</evidence>
<dbReference type="Gene3D" id="3.40.50.10300">
    <property type="entry name" value="CoaB-like"/>
    <property type="match status" value="1"/>
</dbReference>
<dbReference type="GO" id="GO:0010181">
    <property type="term" value="F:FMN binding"/>
    <property type="evidence" value="ECO:0007669"/>
    <property type="project" value="UniProtKB-UniRule"/>
</dbReference>
<keyword evidence="3 4" id="KW-0285">Flavoprotein</keyword>
<dbReference type="NCBIfam" id="TIGR00521">
    <property type="entry name" value="coaBC_dfp"/>
    <property type="match status" value="1"/>
</dbReference>
<comment type="catalytic activity">
    <reaction evidence="3 4">
        <text>(R)-4'-phosphopantothenate + L-cysteine + CTP = N-[(R)-4-phosphopantothenoyl]-L-cysteine + CMP + diphosphate + H(+)</text>
        <dbReference type="Rhea" id="RHEA:19397"/>
        <dbReference type="ChEBI" id="CHEBI:10986"/>
        <dbReference type="ChEBI" id="CHEBI:15378"/>
        <dbReference type="ChEBI" id="CHEBI:33019"/>
        <dbReference type="ChEBI" id="CHEBI:35235"/>
        <dbReference type="ChEBI" id="CHEBI:37563"/>
        <dbReference type="ChEBI" id="CHEBI:59458"/>
        <dbReference type="ChEBI" id="CHEBI:60377"/>
        <dbReference type="EC" id="6.3.2.5"/>
    </reaction>
</comment>
<keyword evidence="1 3" id="KW-0210">Decarboxylase</keyword>
<dbReference type="EMBL" id="QRNO01000023">
    <property type="protein sequence ID" value="RHK50971.1"/>
    <property type="molecule type" value="Genomic_DNA"/>
</dbReference>
<dbReference type="PANTHER" id="PTHR14359:SF6">
    <property type="entry name" value="PHOSPHOPANTOTHENOYLCYSTEINE DECARBOXYLASE"/>
    <property type="match status" value="1"/>
</dbReference>
<evidence type="ECO:0000313" key="7">
    <source>
        <dbReference type="EMBL" id="RHK50971.1"/>
    </source>
</evidence>
<dbReference type="OrthoDB" id="9802554at2"/>
<comment type="caution">
    <text evidence="3">Lacks conserved residue(s) required for the propagation of feature annotation.</text>
</comment>
<feature type="binding site" evidence="3">
    <location>
        <position position="281"/>
    </location>
    <ligand>
        <name>CTP</name>
        <dbReference type="ChEBI" id="CHEBI:37563"/>
    </ligand>
</feature>
<sequence>MLKGKKIVLGITGSIAAYKSCLLIREFVKQGAEVQVVITPAGKEFITPITLSALTHKPVVSEFFSQRDGTWNSHVDLGLWADAMVIAPCTASTLGKMAHGVADNMLITTYLSMKAPVFIAPAMDLDMYAHPSTQQNMRTLASYGNRFIEPASGFLASGLEGKGRMEEPEVIARRVSEFFDQNDSNSPLKGKRVVITAGPTYEKIDPVRFIGNYSSGKMGFAIAEECRRRGADVTLVAGPVSLKCSDAINRVDVESCREMYDAATEAFRTADVAILAAAVADYRPAVQAEQKIKRSEGDMQIFLSPNPDIAATLGQMKTAQQTIVAFALETNDEQTNAERKLQKKNADFIVLNSLRNEGTCFRTDDNQIEIIGRDFRHAYPKKSKADTAVDIVNELERVIGGYGILP</sequence>
<feature type="region of interest" description="Phosphopantothenoylcysteine decarboxylase" evidence="3">
    <location>
        <begin position="1"/>
        <end position="192"/>
    </location>
</feature>
<protein>
    <recommendedName>
        <fullName evidence="3">Coenzyme A biosynthesis bifunctional protein CoaBC</fullName>
    </recommendedName>
    <alternativeName>
        <fullName evidence="3">DNA/pantothenate metabolism flavoprotein</fullName>
    </alternativeName>
    <alternativeName>
        <fullName evidence="3">Phosphopantothenoylcysteine synthetase/decarboxylase</fullName>
        <shortName evidence="3">PPCS-PPCDC</shortName>
    </alternativeName>
    <domain>
        <recommendedName>
            <fullName evidence="3">Phosphopantothenoylcysteine decarboxylase</fullName>
            <shortName evidence="3">PPC decarboxylase</shortName>
            <shortName evidence="3">PPC-DC</shortName>
            <ecNumber evidence="3">4.1.1.36</ecNumber>
        </recommendedName>
        <alternativeName>
            <fullName evidence="3">CoaC</fullName>
        </alternativeName>
    </domain>
    <domain>
        <recommendedName>
            <fullName evidence="3">Phosphopantothenate--cysteine ligase</fullName>
            <ecNumber evidence="3">6.3.2.5</ecNumber>
        </recommendedName>
        <alternativeName>
            <fullName evidence="3">CoaB</fullName>
        </alternativeName>
        <alternativeName>
            <fullName evidence="3">Phosphopantothenoylcysteine synthetase</fullName>
            <shortName evidence="3">PPC synthetase</shortName>
            <shortName evidence="3">PPC-S</shortName>
        </alternativeName>
    </domain>
</protein>
<dbReference type="GO" id="GO:0046872">
    <property type="term" value="F:metal ion binding"/>
    <property type="evidence" value="ECO:0007669"/>
    <property type="project" value="UniProtKB-KW"/>
</dbReference>
<keyword evidence="3" id="KW-0511">Multifunctional enzyme</keyword>
<dbReference type="Pfam" id="PF04127">
    <property type="entry name" value="DFP"/>
    <property type="match status" value="1"/>
</dbReference>
<dbReference type="HAMAP" id="MF_02225">
    <property type="entry name" value="CoaBC"/>
    <property type="match status" value="1"/>
</dbReference>
<dbReference type="GO" id="GO:0071513">
    <property type="term" value="C:phosphopantothenoylcysteine decarboxylase complex"/>
    <property type="evidence" value="ECO:0007669"/>
    <property type="project" value="TreeGrafter"/>
</dbReference>
<accession>A0A3R6FH03</accession>
<comment type="pathway">
    <text evidence="3 4">Cofactor biosynthesis; coenzyme A biosynthesis; CoA from (R)-pantothenate: step 3/5.</text>
</comment>
<dbReference type="InterPro" id="IPR035929">
    <property type="entry name" value="CoaB-like_sf"/>
</dbReference>
<dbReference type="Proteomes" id="UP000286598">
    <property type="component" value="Unassembled WGS sequence"/>
</dbReference>
<name>A0A3R6FH03_9BACT</name>
<feature type="binding site" evidence="3">
    <location>
        <position position="326"/>
    </location>
    <ligand>
        <name>CTP</name>
        <dbReference type="ChEBI" id="CHEBI:37563"/>
    </ligand>
</feature>
<dbReference type="UniPathway" id="UPA00241">
    <property type="reaction ID" value="UER00353"/>
</dbReference>
<feature type="domain" description="Flavoprotein" evidence="5">
    <location>
        <begin position="5"/>
        <end position="177"/>
    </location>
</feature>
<feature type="region of interest" description="Phosphopantothenate--cysteine ligase" evidence="3">
    <location>
        <begin position="193"/>
        <end position="406"/>
    </location>
</feature>
<comment type="similarity">
    <text evidence="3 4">In the C-terminal section; belongs to the PPC synthetase family.</text>
</comment>
<evidence type="ECO:0000313" key="8">
    <source>
        <dbReference type="Proteomes" id="UP000286598"/>
    </source>
</evidence>
<evidence type="ECO:0000256" key="2">
    <source>
        <dbReference type="ARBA" id="ARBA00023239"/>
    </source>
</evidence>
<dbReference type="GO" id="GO:0004632">
    <property type="term" value="F:phosphopantothenate--cysteine ligase activity"/>
    <property type="evidence" value="ECO:0007669"/>
    <property type="project" value="UniProtKB-UniRule"/>
</dbReference>
<comment type="similarity">
    <text evidence="3 4">In the N-terminal section; belongs to the HFCD (homo-oligomeric flavin containing Cys decarboxylase) superfamily.</text>
</comment>
<keyword evidence="3" id="KW-0479">Metal-binding</keyword>
<feature type="binding site" evidence="3">
    <location>
        <position position="340"/>
    </location>
    <ligand>
        <name>CTP</name>
        <dbReference type="ChEBI" id="CHEBI:37563"/>
    </ligand>
</feature>
<dbReference type="InterPro" id="IPR007085">
    <property type="entry name" value="DNA/pantothenate-metab_flavo_C"/>
</dbReference>
<dbReference type="InterPro" id="IPR036551">
    <property type="entry name" value="Flavin_trans-like"/>
</dbReference>
<comment type="function">
    <text evidence="4">Catalyzes two steps in the biosynthesis of coenzyme A. In the first step cysteine is conjugated to 4'-phosphopantothenate to form 4-phosphopantothenoylcysteine, in the latter compound is decarboxylated to form 4'-phosphopantotheine.</text>
</comment>
<dbReference type="SUPFAM" id="SSF52507">
    <property type="entry name" value="Homo-oligomeric flavin-containing Cys decarboxylases, HFCD"/>
    <property type="match status" value="1"/>
</dbReference>
<keyword evidence="3" id="KW-0460">Magnesium</keyword>
<keyword evidence="2 3" id="KW-0456">Lyase</keyword>
<dbReference type="Pfam" id="PF02441">
    <property type="entry name" value="Flavoprotein"/>
    <property type="match status" value="1"/>
</dbReference>
<dbReference type="PANTHER" id="PTHR14359">
    <property type="entry name" value="HOMO-OLIGOMERIC FLAVIN CONTAINING CYS DECARBOXYLASE FAMILY"/>
    <property type="match status" value="1"/>
</dbReference>
<dbReference type="InterPro" id="IPR005252">
    <property type="entry name" value="CoaBC"/>
</dbReference>
<dbReference type="Gene3D" id="3.40.50.1950">
    <property type="entry name" value="Flavin prenyltransferase-like"/>
    <property type="match status" value="1"/>
</dbReference>
<comment type="pathway">
    <text evidence="3 4">Cofactor biosynthesis; coenzyme A biosynthesis; CoA from (R)-pantothenate: step 2/5.</text>
</comment>
<keyword evidence="3 4" id="KW-0436">Ligase</keyword>
<dbReference type="GO" id="GO:0015937">
    <property type="term" value="P:coenzyme A biosynthetic process"/>
    <property type="evidence" value="ECO:0007669"/>
    <property type="project" value="UniProtKB-UniRule"/>
</dbReference>
<comment type="catalytic activity">
    <reaction evidence="3 4">
        <text>N-[(R)-4-phosphopantothenoyl]-L-cysteine + H(+) = (R)-4'-phosphopantetheine + CO2</text>
        <dbReference type="Rhea" id="RHEA:16793"/>
        <dbReference type="ChEBI" id="CHEBI:15378"/>
        <dbReference type="ChEBI" id="CHEBI:16526"/>
        <dbReference type="ChEBI" id="CHEBI:59458"/>
        <dbReference type="ChEBI" id="CHEBI:61723"/>
        <dbReference type="EC" id="4.1.1.36"/>
    </reaction>
</comment>
<organism evidence="7 8">
    <name type="scientific">Leyella stercorea</name>
    <dbReference type="NCBI Taxonomy" id="363265"/>
    <lineage>
        <taxon>Bacteria</taxon>
        <taxon>Pseudomonadati</taxon>
        <taxon>Bacteroidota</taxon>
        <taxon>Bacteroidia</taxon>
        <taxon>Bacteroidales</taxon>
        <taxon>Prevotellaceae</taxon>
        <taxon>Leyella</taxon>
    </lineage>
</organism>
<evidence type="ECO:0000256" key="4">
    <source>
        <dbReference type="RuleBase" id="RU364078"/>
    </source>
</evidence>
<dbReference type="AlphaFoldDB" id="A0A3R6FH03"/>
<dbReference type="EC" id="4.1.1.36" evidence="3"/>
<feature type="domain" description="DNA/pantothenate metabolism flavoprotein C-terminal" evidence="6">
    <location>
        <begin position="188"/>
        <end position="396"/>
    </location>
</feature>
<keyword evidence="3 4" id="KW-0288">FMN</keyword>